<protein>
    <submittedName>
        <fullName evidence="1">Uncharacterized protein</fullName>
    </submittedName>
</protein>
<gene>
    <name evidence="1" type="ORF">Bfra_004261</name>
</gene>
<evidence type="ECO:0000313" key="1">
    <source>
        <dbReference type="EMBL" id="KAF5874254.1"/>
    </source>
</evidence>
<reference evidence="1 2" key="1">
    <citation type="journal article" date="2020" name="Phytopathology">
        <title>A high-quality genome resource of Botrytis fragariae, a new and rapidly spreading fungal pathogen causing strawberry gray mold in the U.S.A.</title>
        <authorList>
            <person name="Wu Y."/>
            <person name="Saski C.A."/>
            <person name="Schnabel G."/>
            <person name="Xiao S."/>
            <person name="Hu M."/>
        </authorList>
    </citation>
    <scope>NUCLEOTIDE SEQUENCE [LARGE SCALE GENOMIC DNA]</scope>
    <source>
        <strain evidence="1 2">BVB16</strain>
    </source>
</reference>
<comment type="caution">
    <text evidence="1">The sequence shown here is derived from an EMBL/GenBank/DDBJ whole genome shotgun (WGS) entry which is preliminary data.</text>
</comment>
<evidence type="ECO:0000313" key="2">
    <source>
        <dbReference type="Proteomes" id="UP000531561"/>
    </source>
</evidence>
<dbReference type="RefSeq" id="XP_037193200.1">
    <property type="nucleotide sequence ID" value="XM_037334666.1"/>
</dbReference>
<organism evidence="1 2">
    <name type="scientific">Botrytis fragariae</name>
    <dbReference type="NCBI Taxonomy" id="1964551"/>
    <lineage>
        <taxon>Eukaryota</taxon>
        <taxon>Fungi</taxon>
        <taxon>Dikarya</taxon>
        <taxon>Ascomycota</taxon>
        <taxon>Pezizomycotina</taxon>
        <taxon>Leotiomycetes</taxon>
        <taxon>Helotiales</taxon>
        <taxon>Sclerotiniaceae</taxon>
        <taxon>Botrytis</taxon>
    </lineage>
</organism>
<keyword evidence="2" id="KW-1185">Reference proteome</keyword>
<dbReference type="Proteomes" id="UP000531561">
    <property type="component" value="Unassembled WGS sequence"/>
</dbReference>
<dbReference type="EMBL" id="JABFCT010000007">
    <property type="protein sequence ID" value="KAF5874254.1"/>
    <property type="molecule type" value="Genomic_DNA"/>
</dbReference>
<proteinExistence type="predicted"/>
<name>A0A8H6AV57_9HELO</name>
<sequence length="146" mass="16635">MNRQPFKQKLCPGIEKPTSTLLGMYSFEMYTDLSQKNRFSASKFPQTLVSFNFPRIRTTSQRRVLVTWLGKERITTHTLIENTTAFGNLIAWPDFSNLTHCSTQVETAHSSHLSTSLVRVLGFILLLPITESQSLRSARTSRRNVA</sequence>
<dbReference type="AlphaFoldDB" id="A0A8H6AV57"/>
<dbReference type="GeneID" id="59258358"/>
<accession>A0A8H6AV57</accession>